<dbReference type="EMBL" id="WHJH01000016">
    <property type="protein sequence ID" value="NHZ90384.1"/>
    <property type="molecule type" value="Genomic_DNA"/>
</dbReference>
<accession>A0ABX0NTX6</accession>
<sequence>MTTHTHAYRYLAPSPLDATAQPRLQLAMSDPQGAHAGAGRPGAHLGRRTPALGWLFVLSQRLHPGRRAAQKALLAHPG</sequence>
<evidence type="ECO:0000256" key="1">
    <source>
        <dbReference type="SAM" id="MobiDB-lite"/>
    </source>
</evidence>
<feature type="region of interest" description="Disordered" evidence="1">
    <location>
        <begin position="21"/>
        <end position="45"/>
    </location>
</feature>
<proteinExistence type="predicted"/>
<gene>
    <name evidence="2" type="ORF">F2P45_15355</name>
</gene>
<organism evidence="2 3">
    <name type="scientific">Massilia mucilaginosa</name>
    <dbReference type="NCBI Taxonomy" id="2609282"/>
    <lineage>
        <taxon>Bacteria</taxon>
        <taxon>Pseudomonadati</taxon>
        <taxon>Pseudomonadota</taxon>
        <taxon>Betaproteobacteria</taxon>
        <taxon>Burkholderiales</taxon>
        <taxon>Oxalobacteraceae</taxon>
        <taxon>Telluria group</taxon>
        <taxon>Massilia</taxon>
    </lineage>
</organism>
<name>A0ABX0NTX6_9BURK</name>
<keyword evidence="3" id="KW-1185">Reference proteome</keyword>
<evidence type="ECO:0000313" key="3">
    <source>
        <dbReference type="Proteomes" id="UP000609726"/>
    </source>
</evidence>
<dbReference type="RefSeq" id="WP_166876592.1">
    <property type="nucleotide sequence ID" value="NZ_WHJH01000016.1"/>
</dbReference>
<dbReference type="Proteomes" id="UP000609726">
    <property type="component" value="Unassembled WGS sequence"/>
</dbReference>
<evidence type="ECO:0000313" key="2">
    <source>
        <dbReference type="EMBL" id="NHZ90384.1"/>
    </source>
</evidence>
<feature type="compositionally biased region" description="Low complexity" evidence="1">
    <location>
        <begin position="33"/>
        <end position="44"/>
    </location>
</feature>
<protein>
    <submittedName>
        <fullName evidence="2">Uncharacterized protein</fullName>
    </submittedName>
</protein>
<comment type="caution">
    <text evidence="2">The sequence shown here is derived from an EMBL/GenBank/DDBJ whole genome shotgun (WGS) entry which is preliminary data.</text>
</comment>
<reference evidence="2 3" key="1">
    <citation type="submission" date="2019-10" db="EMBL/GenBank/DDBJ databases">
        <title>Taxonomy of Antarctic Massilia spp.: description of Massilia rubra sp. nov., Massilia aquatica sp. nov., Massilia mucilaginosa sp. nov., Massilia frigida sp. nov. isolated from streams, lakes and regoliths.</title>
        <authorList>
            <person name="Holochova P."/>
            <person name="Sedlacek I."/>
            <person name="Kralova S."/>
            <person name="Maslanova I."/>
            <person name="Busse H.-J."/>
            <person name="Stankova E."/>
            <person name="Vrbovska V."/>
            <person name="Kovarovic V."/>
            <person name="Bartak M."/>
            <person name="Svec P."/>
            <person name="Pantucek R."/>
        </authorList>
    </citation>
    <scope>NUCLEOTIDE SEQUENCE [LARGE SCALE GENOMIC DNA]</scope>
    <source>
        <strain evidence="2 3">CCM 8733</strain>
    </source>
</reference>